<dbReference type="RefSeq" id="WP_378320053.1">
    <property type="nucleotide sequence ID" value="NZ_JBHUHY010000007.1"/>
</dbReference>
<comment type="caution">
    <text evidence="1">The sequence shown here is derived from an EMBL/GenBank/DDBJ whole genome shotgun (WGS) entry which is preliminary data.</text>
</comment>
<reference evidence="2" key="1">
    <citation type="journal article" date="2019" name="Int. J. Syst. Evol. Microbiol.">
        <title>The Global Catalogue of Microorganisms (GCM) 10K type strain sequencing project: providing services to taxonomists for standard genome sequencing and annotation.</title>
        <authorList>
            <consortium name="The Broad Institute Genomics Platform"/>
            <consortium name="The Broad Institute Genome Sequencing Center for Infectious Disease"/>
            <person name="Wu L."/>
            <person name="Ma J."/>
        </authorList>
    </citation>
    <scope>NUCLEOTIDE SEQUENCE [LARGE SCALE GENOMIC DNA]</scope>
    <source>
        <strain evidence="2">DT92</strain>
    </source>
</reference>
<evidence type="ECO:0008006" key="3">
    <source>
        <dbReference type="Google" id="ProtNLM"/>
    </source>
</evidence>
<gene>
    <name evidence="1" type="ORF">ACFSJT_09675</name>
</gene>
<proteinExistence type="predicted"/>
<sequence length="70" mass="7375">MLKTILNLEGAQSLKKSEQKAINGGQLVPILCCNPIMECCTTTSVALNNPSCGASYKPGCRFHKANGCCA</sequence>
<dbReference type="EMBL" id="JBHUHY010000007">
    <property type="protein sequence ID" value="MFD2187056.1"/>
    <property type="molecule type" value="Genomic_DNA"/>
</dbReference>
<organism evidence="1 2">
    <name type="scientific">Aquimarina celericrescens</name>
    <dbReference type="NCBI Taxonomy" id="1964542"/>
    <lineage>
        <taxon>Bacteria</taxon>
        <taxon>Pseudomonadati</taxon>
        <taxon>Bacteroidota</taxon>
        <taxon>Flavobacteriia</taxon>
        <taxon>Flavobacteriales</taxon>
        <taxon>Flavobacteriaceae</taxon>
        <taxon>Aquimarina</taxon>
    </lineage>
</organism>
<protein>
    <recommendedName>
        <fullName evidence="3">Kazal-like domain-containing protein</fullName>
    </recommendedName>
</protein>
<evidence type="ECO:0000313" key="2">
    <source>
        <dbReference type="Proteomes" id="UP001597344"/>
    </source>
</evidence>
<accession>A0ABW5AZ41</accession>
<dbReference type="Proteomes" id="UP001597344">
    <property type="component" value="Unassembled WGS sequence"/>
</dbReference>
<evidence type="ECO:0000313" key="1">
    <source>
        <dbReference type="EMBL" id="MFD2187056.1"/>
    </source>
</evidence>
<keyword evidence="2" id="KW-1185">Reference proteome</keyword>
<name>A0ABW5AZ41_9FLAO</name>